<organism evidence="1 2">
    <name type="scientific">Hyphomonas atlantica</name>
    <dbReference type="NCBI Taxonomy" id="1280948"/>
    <lineage>
        <taxon>Bacteria</taxon>
        <taxon>Pseudomonadati</taxon>
        <taxon>Pseudomonadota</taxon>
        <taxon>Alphaproteobacteria</taxon>
        <taxon>Hyphomonadales</taxon>
        <taxon>Hyphomonadaceae</taxon>
        <taxon>Hyphomonas</taxon>
    </lineage>
</organism>
<accession>A0A3B9L196</accession>
<gene>
    <name evidence="1" type="ORF">DCG65_08985</name>
</gene>
<dbReference type="Proteomes" id="UP000259173">
    <property type="component" value="Unassembled WGS sequence"/>
</dbReference>
<name>A0A3B9L196_9PROT</name>
<reference evidence="1 2" key="1">
    <citation type="journal article" date="2018" name="Nat. Biotechnol.">
        <title>A standardized bacterial taxonomy based on genome phylogeny substantially revises the tree of life.</title>
        <authorList>
            <person name="Parks D.H."/>
            <person name="Chuvochina M."/>
            <person name="Waite D.W."/>
            <person name="Rinke C."/>
            <person name="Skarshewski A."/>
            <person name="Chaumeil P.A."/>
            <person name="Hugenholtz P."/>
        </authorList>
    </citation>
    <scope>NUCLEOTIDE SEQUENCE [LARGE SCALE GENOMIC DNA]</scope>
    <source>
        <strain evidence="1">UBA8557</strain>
    </source>
</reference>
<dbReference type="AlphaFoldDB" id="A0A3B9L196"/>
<comment type="caution">
    <text evidence="1">The sequence shown here is derived from an EMBL/GenBank/DDBJ whole genome shotgun (WGS) entry which is preliminary data.</text>
</comment>
<dbReference type="EMBL" id="DMBR01000271">
    <property type="protein sequence ID" value="HAE94682.1"/>
    <property type="molecule type" value="Genomic_DNA"/>
</dbReference>
<proteinExistence type="predicted"/>
<evidence type="ECO:0000313" key="2">
    <source>
        <dbReference type="Proteomes" id="UP000259173"/>
    </source>
</evidence>
<sequence>MGGGFGAEGALRGMAIAGAVNLLTGALSSAAAAGQRNAARQSAAADLKKPGNLRKIIDAFEQLVDQGLWLTARLIASRKSDALEFPSEDDVRQARALLSNLSKGRVPDARREDVMASALEKNPYDPAGHVVLHGAFGRNEMCEEFSDFLGIDYREHANKDNVKGAIGDTGSSLTYWFDDLLEVFGRFSSKDLHISPHIPARKLSGAKKEYLKEGVSPPEGLAEFRLVEIGEPVALIDTSLFGGGGTGIAFTTKGFAWKEQFEEAKGVAWSALRSLDGNLDRTIFGVRLFGSEIQLSGVSLSKADFEGMVGALASALEKRGWAT</sequence>
<evidence type="ECO:0000313" key="1">
    <source>
        <dbReference type="EMBL" id="HAE94682.1"/>
    </source>
</evidence>
<protein>
    <submittedName>
        <fullName evidence="1">Uncharacterized protein</fullName>
    </submittedName>
</protein>